<dbReference type="InterPro" id="IPR049248">
    <property type="entry name" value="DUF6881"/>
</dbReference>
<dbReference type="Pfam" id="PF21812">
    <property type="entry name" value="DUF6881"/>
    <property type="match status" value="1"/>
</dbReference>
<evidence type="ECO:0000313" key="3">
    <source>
        <dbReference type="Proteomes" id="UP000196228"/>
    </source>
</evidence>
<dbReference type="KEGG" id="cceu:CBR64_18610"/>
<gene>
    <name evidence="2" type="ORF">CBR64_18610</name>
</gene>
<accession>A0A1Y0HYD2</accession>
<reference evidence="2 3" key="1">
    <citation type="submission" date="2017-05" db="EMBL/GenBank/DDBJ databases">
        <authorList>
            <person name="Song R."/>
            <person name="Chenine A.L."/>
            <person name="Ruprecht R.M."/>
        </authorList>
    </citation>
    <scope>NUCLEOTIDE SEQUENCE [LARGE SCALE GENOMIC DNA]</scope>
    <source>
        <strain evidence="2 3">PSBB019</strain>
    </source>
</reference>
<proteinExistence type="predicted"/>
<feature type="domain" description="DUF6881" evidence="1">
    <location>
        <begin position="17"/>
        <end position="102"/>
    </location>
</feature>
<evidence type="ECO:0000259" key="1">
    <source>
        <dbReference type="Pfam" id="PF21812"/>
    </source>
</evidence>
<dbReference type="EMBL" id="CP021383">
    <property type="protein sequence ID" value="ARU53151.1"/>
    <property type="molecule type" value="Genomic_DNA"/>
</dbReference>
<sequence length="105" mass="11818">MGGDARGSIGRVSGYFQRVQWRHDDAEDPVVLWAQVVDGWEVRKVDEFADGRLAWADGEHESGSTRLGVVPVPRPEEIAVDTQFVVEVVDELAFERVWLRARRGA</sequence>
<evidence type="ECO:0000313" key="2">
    <source>
        <dbReference type="EMBL" id="ARU53151.1"/>
    </source>
</evidence>
<name>A0A1Y0HYD2_CELCE</name>
<protein>
    <recommendedName>
        <fullName evidence="1">DUF6881 domain-containing protein</fullName>
    </recommendedName>
</protein>
<dbReference type="Proteomes" id="UP000196228">
    <property type="component" value="Chromosome"/>
</dbReference>
<dbReference type="AlphaFoldDB" id="A0A1Y0HYD2"/>
<organism evidence="2 3">
    <name type="scientific">Cellulosimicrobium cellulans</name>
    <name type="common">Arthrobacter luteus</name>
    <dbReference type="NCBI Taxonomy" id="1710"/>
    <lineage>
        <taxon>Bacteria</taxon>
        <taxon>Bacillati</taxon>
        <taxon>Actinomycetota</taxon>
        <taxon>Actinomycetes</taxon>
        <taxon>Micrococcales</taxon>
        <taxon>Promicromonosporaceae</taxon>
        <taxon>Cellulosimicrobium</taxon>
    </lineage>
</organism>